<organism evidence="1 2">
    <name type="scientific">Texcoconibacillus texcoconensis</name>
    <dbReference type="NCBI Taxonomy" id="1095777"/>
    <lineage>
        <taxon>Bacteria</taxon>
        <taxon>Bacillati</taxon>
        <taxon>Bacillota</taxon>
        <taxon>Bacilli</taxon>
        <taxon>Bacillales</taxon>
        <taxon>Bacillaceae</taxon>
        <taxon>Texcoconibacillus</taxon>
    </lineage>
</organism>
<dbReference type="InterPro" id="IPR014969">
    <property type="entry name" value="DNA_S_DndE"/>
</dbReference>
<dbReference type="EMBL" id="JACHHB010000002">
    <property type="protein sequence ID" value="MBB5172440.1"/>
    <property type="molecule type" value="Genomic_DNA"/>
</dbReference>
<dbReference type="Pfam" id="PF08870">
    <property type="entry name" value="DndE"/>
    <property type="match status" value="1"/>
</dbReference>
<gene>
    <name evidence="1" type="ORF">HNQ41_000584</name>
</gene>
<accession>A0A840QM81</accession>
<dbReference type="Proteomes" id="UP000551878">
    <property type="component" value="Unassembled WGS sequence"/>
</dbReference>
<dbReference type="Gene3D" id="1.10.1220.160">
    <property type="entry name" value="DNA sulphur modification protein DndE"/>
    <property type="match status" value="1"/>
</dbReference>
<protein>
    <submittedName>
        <fullName evidence="1">DNA sulfur modification protein DndE</fullName>
    </submittedName>
</protein>
<comment type="caution">
    <text evidence="1">The sequence shown here is derived from an EMBL/GenBank/DDBJ whole genome shotgun (WGS) entry which is preliminary data.</text>
</comment>
<evidence type="ECO:0000313" key="1">
    <source>
        <dbReference type="EMBL" id="MBB5172440.1"/>
    </source>
</evidence>
<dbReference type="RefSeq" id="WP_184662911.1">
    <property type="nucleotide sequence ID" value="NZ_JACHHB010000002.1"/>
</dbReference>
<proteinExistence type="predicted"/>
<dbReference type="NCBIfam" id="TIGR03184">
    <property type="entry name" value="DNA_S_dndE"/>
    <property type="match status" value="1"/>
</dbReference>
<dbReference type="InterPro" id="IPR038472">
    <property type="entry name" value="DndE_sf"/>
</dbReference>
<evidence type="ECO:0000313" key="2">
    <source>
        <dbReference type="Proteomes" id="UP000551878"/>
    </source>
</evidence>
<sequence length="122" mass="14199">MNFRLKTTQYTAEKLKQLHTSTNLTPNILARLAVSLSLKEEHPVSTQEMDTNGIEFNRNTLTGKYDYVFKALIAQHCQREISDDEYFPGLFNAHLERGIRYLANEYQYAGNSEKFLKYILSE</sequence>
<dbReference type="AlphaFoldDB" id="A0A840QM81"/>
<keyword evidence="2" id="KW-1185">Reference proteome</keyword>
<reference evidence="1 2" key="1">
    <citation type="submission" date="2020-08" db="EMBL/GenBank/DDBJ databases">
        <title>Genomic Encyclopedia of Type Strains, Phase IV (KMG-IV): sequencing the most valuable type-strain genomes for metagenomic binning, comparative biology and taxonomic classification.</title>
        <authorList>
            <person name="Goeker M."/>
        </authorList>
    </citation>
    <scope>NUCLEOTIDE SEQUENCE [LARGE SCALE GENOMIC DNA]</scope>
    <source>
        <strain evidence="1 2">DSM 24696</strain>
    </source>
</reference>
<name>A0A840QM81_9BACI</name>